<name>A0A4C1ZKV8_EUMVA</name>
<dbReference type="AlphaFoldDB" id="A0A4C1ZKV8"/>
<proteinExistence type="predicted"/>
<dbReference type="EMBL" id="BGZK01001930">
    <property type="protein sequence ID" value="GBP88408.1"/>
    <property type="molecule type" value="Genomic_DNA"/>
</dbReference>
<gene>
    <name evidence="2" type="ORF">EVAR_71173_1</name>
</gene>
<comment type="caution">
    <text evidence="2">The sequence shown here is derived from an EMBL/GenBank/DDBJ whole genome shotgun (WGS) entry which is preliminary data.</text>
</comment>
<accession>A0A4C1ZKV8</accession>
<reference evidence="2 3" key="1">
    <citation type="journal article" date="2019" name="Commun. Biol.">
        <title>The bagworm genome reveals a unique fibroin gene that provides high tensile strength.</title>
        <authorList>
            <person name="Kono N."/>
            <person name="Nakamura H."/>
            <person name="Ohtoshi R."/>
            <person name="Tomita M."/>
            <person name="Numata K."/>
            <person name="Arakawa K."/>
        </authorList>
    </citation>
    <scope>NUCLEOTIDE SEQUENCE [LARGE SCALE GENOMIC DNA]</scope>
</reference>
<feature type="compositionally biased region" description="Basic and acidic residues" evidence="1">
    <location>
        <begin position="1"/>
        <end position="11"/>
    </location>
</feature>
<dbReference type="Proteomes" id="UP000299102">
    <property type="component" value="Unassembled WGS sequence"/>
</dbReference>
<evidence type="ECO:0000256" key="1">
    <source>
        <dbReference type="SAM" id="MobiDB-lite"/>
    </source>
</evidence>
<feature type="region of interest" description="Disordered" evidence="1">
    <location>
        <begin position="1"/>
        <end position="20"/>
    </location>
</feature>
<sequence length="322" mass="36870">MRRRGRLEAGSRPEYLSNKTTPRKGILSGITDRFRPLLINDTECFYALMSFASVTIPGRGNIYSLLELWAGQGRRRRWPASSAWLLKRTLLIENVVSGTTRALAADDAAPNALTAGQARLRLETRGFVEEKVPRANDRTVNVMSYIFSLLTFSKHVFQPKFLEQFTPTLKPEFLKREYTDKWSILQSFDYPFAGYGLAFLKRFRLIASRKEVLQCDFTIALNDQGCQCQYVSGTVRQNRTEQNKKSDCRKMLASAPHIARSARIRPIDYENPERGFRSALRVFARTFARNVGGSENKVQETRELPRAQLKQKKVPEQPLLNP</sequence>
<keyword evidence="3" id="KW-1185">Reference proteome</keyword>
<protein>
    <submittedName>
        <fullName evidence="2">Uncharacterized protein</fullName>
    </submittedName>
</protein>
<feature type="region of interest" description="Disordered" evidence="1">
    <location>
        <begin position="294"/>
        <end position="322"/>
    </location>
</feature>
<organism evidence="2 3">
    <name type="scientific">Eumeta variegata</name>
    <name type="common">Bagworm moth</name>
    <name type="synonym">Eumeta japonica</name>
    <dbReference type="NCBI Taxonomy" id="151549"/>
    <lineage>
        <taxon>Eukaryota</taxon>
        <taxon>Metazoa</taxon>
        <taxon>Ecdysozoa</taxon>
        <taxon>Arthropoda</taxon>
        <taxon>Hexapoda</taxon>
        <taxon>Insecta</taxon>
        <taxon>Pterygota</taxon>
        <taxon>Neoptera</taxon>
        <taxon>Endopterygota</taxon>
        <taxon>Lepidoptera</taxon>
        <taxon>Glossata</taxon>
        <taxon>Ditrysia</taxon>
        <taxon>Tineoidea</taxon>
        <taxon>Psychidae</taxon>
        <taxon>Oiketicinae</taxon>
        <taxon>Eumeta</taxon>
    </lineage>
</organism>
<evidence type="ECO:0000313" key="2">
    <source>
        <dbReference type="EMBL" id="GBP88408.1"/>
    </source>
</evidence>
<evidence type="ECO:0000313" key="3">
    <source>
        <dbReference type="Proteomes" id="UP000299102"/>
    </source>
</evidence>